<comment type="subcellular location">
    <subcellularLocation>
        <location evidence="1">Mitochondrion inner membrane</location>
        <topology evidence="1">Peripheral membrane protein</topology>
        <orientation evidence="1">Intermembrane side</orientation>
    </subcellularLocation>
    <subcellularLocation>
        <location evidence="10">Mitochondrion outer membrane</location>
        <topology evidence="10">Peripheral membrane protein</topology>
        <orientation evidence="10">Intermembrane side</orientation>
    </subcellularLocation>
</comment>
<evidence type="ECO:0000256" key="10">
    <source>
        <dbReference type="ARBA" id="ARBA00024323"/>
    </source>
</evidence>
<dbReference type="Pfam" id="PF01553">
    <property type="entry name" value="Acyltransferase"/>
    <property type="match status" value="1"/>
</dbReference>
<evidence type="ECO:0000256" key="13">
    <source>
        <dbReference type="RuleBase" id="RU365062"/>
    </source>
</evidence>
<dbReference type="InterPro" id="IPR000872">
    <property type="entry name" value="Tafazzin"/>
</dbReference>
<dbReference type="SMART" id="SM00563">
    <property type="entry name" value="PlsC"/>
    <property type="match status" value="1"/>
</dbReference>
<comment type="catalytic activity">
    <reaction evidence="12">
        <text>1,2-di-(9Z-octadecenoyl)-sn-glycero-3-phosphocholine + 1-hexadecanoyl-sn-glycero-3-phosphocholine = 1-hexadecanoyl-2-(9Z-octadecenoyl)-sn-glycero-3-phosphocholine + 1-(9Z-octadecenoyl)-sn-glycero-3-phosphocholine</text>
        <dbReference type="Rhea" id="RHEA:43816"/>
        <dbReference type="ChEBI" id="CHEBI:28610"/>
        <dbReference type="ChEBI" id="CHEBI:72998"/>
        <dbReference type="ChEBI" id="CHEBI:73001"/>
        <dbReference type="ChEBI" id="CHEBI:74669"/>
    </reaction>
    <physiologicalReaction direction="left-to-right" evidence="12">
        <dbReference type="Rhea" id="RHEA:43817"/>
    </physiologicalReaction>
    <physiologicalReaction direction="right-to-left" evidence="12">
        <dbReference type="Rhea" id="RHEA:43818"/>
    </physiologicalReaction>
</comment>
<keyword evidence="3" id="KW-0808">Transferase</keyword>
<evidence type="ECO:0000313" key="16">
    <source>
        <dbReference type="Proteomes" id="UP001152320"/>
    </source>
</evidence>
<keyword evidence="6" id="KW-0443">Lipid metabolism</keyword>
<reference evidence="15" key="1">
    <citation type="submission" date="2021-10" db="EMBL/GenBank/DDBJ databases">
        <title>Tropical sea cucumber genome reveals ecological adaptation and Cuvierian tubules defense mechanism.</title>
        <authorList>
            <person name="Chen T."/>
        </authorList>
    </citation>
    <scope>NUCLEOTIDE SEQUENCE</scope>
    <source>
        <strain evidence="15">Nanhai2018</strain>
        <tissue evidence="15">Muscle</tissue>
    </source>
</reference>
<evidence type="ECO:0000256" key="4">
    <source>
        <dbReference type="ARBA" id="ARBA00022787"/>
    </source>
</evidence>
<dbReference type="AlphaFoldDB" id="A0A9Q1CLM6"/>
<dbReference type="EMBL" id="JAIZAY010000002">
    <property type="protein sequence ID" value="KAJ8046955.1"/>
    <property type="molecule type" value="Genomic_DNA"/>
</dbReference>
<accession>A0A9Q1CLM6</accession>
<proteinExistence type="inferred from homology"/>
<dbReference type="CDD" id="cd07989">
    <property type="entry name" value="LPLAT_AGPAT-like"/>
    <property type="match status" value="1"/>
</dbReference>
<dbReference type="SUPFAM" id="SSF69593">
    <property type="entry name" value="Glycerol-3-phosphate (1)-acyltransferase"/>
    <property type="match status" value="1"/>
</dbReference>
<dbReference type="GO" id="GO:0035965">
    <property type="term" value="P:cardiolipin acyl-chain remodeling"/>
    <property type="evidence" value="ECO:0007669"/>
    <property type="project" value="TreeGrafter"/>
</dbReference>
<feature type="domain" description="Phospholipid/glycerol acyltransferase" evidence="14">
    <location>
        <begin position="65"/>
        <end position="189"/>
    </location>
</feature>
<dbReference type="GO" id="GO:0007007">
    <property type="term" value="P:inner mitochondrial membrane organization"/>
    <property type="evidence" value="ECO:0007669"/>
    <property type="project" value="TreeGrafter"/>
</dbReference>
<evidence type="ECO:0000256" key="12">
    <source>
        <dbReference type="ARBA" id="ARBA00049543"/>
    </source>
</evidence>
<dbReference type="OrthoDB" id="193467at2759"/>
<organism evidence="15 16">
    <name type="scientific">Holothuria leucospilota</name>
    <name type="common">Black long sea cucumber</name>
    <name type="synonym">Mertensiothuria leucospilota</name>
    <dbReference type="NCBI Taxonomy" id="206669"/>
    <lineage>
        <taxon>Eukaryota</taxon>
        <taxon>Metazoa</taxon>
        <taxon>Echinodermata</taxon>
        <taxon>Eleutherozoa</taxon>
        <taxon>Echinozoa</taxon>
        <taxon>Holothuroidea</taxon>
        <taxon>Aspidochirotacea</taxon>
        <taxon>Aspidochirotida</taxon>
        <taxon>Holothuriidae</taxon>
        <taxon>Holothuria</taxon>
    </lineage>
</organism>
<keyword evidence="9" id="KW-0012">Acyltransferase</keyword>
<evidence type="ECO:0000256" key="5">
    <source>
        <dbReference type="ARBA" id="ARBA00022792"/>
    </source>
</evidence>
<evidence type="ECO:0000256" key="11">
    <source>
        <dbReference type="ARBA" id="ARBA00047906"/>
    </source>
</evidence>
<evidence type="ECO:0000256" key="8">
    <source>
        <dbReference type="ARBA" id="ARBA00023136"/>
    </source>
</evidence>
<comment type="caution">
    <text evidence="15">The sequence shown here is derived from an EMBL/GenBank/DDBJ whole genome shotgun (WGS) entry which is preliminary data.</text>
</comment>
<keyword evidence="7" id="KW-0496">Mitochondrion</keyword>
<keyword evidence="5" id="KW-0999">Mitochondrion inner membrane</keyword>
<gene>
    <name evidence="15" type="ORF">HOLleu_05809</name>
</gene>
<dbReference type="GO" id="GO:0005741">
    <property type="term" value="C:mitochondrial outer membrane"/>
    <property type="evidence" value="ECO:0007669"/>
    <property type="project" value="UniProtKB-SubCell"/>
</dbReference>
<evidence type="ECO:0000256" key="9">
    <source>
        <dbReference type="ARBA" id="ARBA00023315"/>
    </source>
</evidence>
<keyword evidence="16" id="KW-1185">Reference proteome</keyword>
<evidence type="ECO:0000259" key="14">
    <source>
        <dbReference type="SMART" id="SM00563"/>
    </source>
</evidence>
<dbReference type="InterPro" id="IPR002123">
    <property type="entry name" value="Plipid/glycerol_acylTrfase"/>
</dbReference>
<dbReference type="PANTHER" id="PTHR12497:SF0">
    <property type="entry name" value="TAFAZZIN"/>
    <property type="match status" value="1"/>
</dbReference>
<comment type="catalytic activity">
    <reaction evidence="11">
        <text>1'-[1,2-diacyl-sn-glycero-3-phospho],3'-[1-acyl-sn-glycero-3-phospho]-glycerol + a 1,2-diacyl-sn-glycero-3-phosphocholine = a cardiolipin + a 1-acyl-sn-glycero-3-phosphocholine</text>
        <dbReference type="Rhea" id="RHEA:33731"/>
        <dbReference type="ChEBI" id="CHEBI:57643"/>
        <dbReference type="ChEBI" id="CHEBI:58168"/>
        <dbReference type="ChEBI" id="CHEBI:62237"/>
        <dbReference type="ChEBI" id="CHEBI:64743"/>
    </reaction>
    <physiologicalReaction direction="left-to-right" evidence="11">
        <dbReference type="Rhea" id="RHEA:33732"/>
    </physiologicalReaction>
    <physiologicalReaction direction="right-to-left" evidence="11">
        <dbReference type="Rhea" id="RHEA:33733"/>
    </physiologicalReaction>
</comment>
<keyword evidence="4" id="KW-1000">Mitochondrion outer membrane</keyword>
<evidence type="ECO:0000256" key="2">
    <source>
        <dbReference type="ARBA" id="ARBA00010524"/>
    </source>
</evidence>
<name>A0A9Q1CLM6_HOLLE</name>
<comment type="similarity">
    <text evidence="2 13">Belongs to the taffazin family.</text>
</comment>
<evidence type="ECO:0000256" key="6">
    <source>
        <dbReference type="ARBA" id="ARBA00023098"/>
    </source>
</evidence>
<dbReference type="PRINTS" id="PR00979">
    <property type="entry name" value="TAFAZZIN"/>
</dbReference>
<evidence type="ECO:0000313" key="15">
    <source>
        <dbReference type="EMBL" id="KAJ8046955.1"/>
    </source>
</evidence>
<dbReference type="GO" id="GO:0005743">
    <property type="term" value="C:mitochondrial inner membrane"/>
    <property type="evidence" value="ECO:0007669"/>
    <property type="project" value="UniProtKB-SubCell"/>
</dbReference>
<evidence type="ECO:0000256" key="3">
    <source>
        <dbReference type="ARBA" id="ARBA00022679"/>
    </source>
</evidence>
<keyword evidence="8" id="KW-0472">Membrane</keyword>
<protein>
    <recommendedName>
        <fullName evidence="13">Tafazzin family protein</fullName>
    </recommendedName>
</protein>
<sequence length="260" mass="30071">MPLQPWQWKHTTQPGILRQSMSCFTILTVVTLGKLWGKFANNIRVFNPKGVNAQEILKRPKNTPLVTVSNHLSCIDDPVLWGTLPLRCFLFPSQVRWIPGASDIAFTKMSYVNFFTLGQIVPVVRGDGVYQQGMEFIINKANNGGWIHFFPEGKVNMTKDFLRLKWGVGRVIADSNVCPKVIPFWHIGMDEILPNYPPYIPRFGKKVTMLVGEAIDFREMLASMRAEKKTHMQIRKQITDVIQEEMWLLKKRTEEIHFRR</sequence>
<evidence type="ECO:0000256" key="7">
    <source>
        <dbReference type="ARBA" id="ARBA00023128"/>
    </source>
</evidence>
<dbReference type="GO" id="GO:0047184">
    <property type="term" value="F:1-acylglycerophosphocholine O-acyltransferase activity"/>
    <property type="evidence" value="ECO:0007669"/>
    <property type="project" value="TreeGrafter"/>
</dbReference>
<dbReference type="Proteomes" id="UP001152320">
    <property type="component" value="Chromosome 2"/>
</dbReference>
<evidence type="ECO:0000256" key="1">
    <source>
        <dbReference type="ARBA" id="ARBA00004137"/>
    </source>
</evidence>
<dbReference type="PANTHER" id="PTHR12497">
    <property type="entry name" value="TAZ PROTEIN TAFAZZIN"/>
    <property type="match status" value="1"/>
</dbReference>